<keyword evidence="1" id="KW-0732">Signal</keyword>
<dbReference type="GO" id="GO:0030288">
    <property type="term" value="C:outer membrane-bounded periplasmic space"/>
    <property type="evidence" value="ECO:0007669"/>
    <property type="project" value="TreeGrafter"/>
</dbReference>
<dbReference type="Gene3D" id="3.40.190.10">
    <property type="entry name" value="Periplasmic binding protein-like II"/>
    <property type="match status" value="2"/>
</dbReference>
<evidence type="ECO:0000313" key="3">
    <source>
        <dbReference type="Proteomes" id="UP001139365"/>
    </source>
</evidence>
<organism evidence="2 3">
    <name type="scientific">Candidatus Colimorpha enterica</name>
    <dbReference type="NCBI Taxonomy" id="3083063"/>
    <lineage>
        <taxon>Bacteria</taxon>
        <taxon>Pseudomonadati</taxon>
        <taxon>Bacteroidota</taxon>
        <taxon>Bacteroidia</taxon>
        <taxon>Bacteroidales</taxon>
        <taxon>Candidatus Colimorpha</taxon>
    </lineage>
</organism>
<reference evidence="2 3" key="1">
    <citation type="submission" date="2022-03" db="EMBL/GenBank/DDBJ databases">
        <title>Metagenome-assembled genomes from swine fecal metagenomes.</title>
        <authorList>
            <person name="Holman D.B."/>
            <person name="Kommadath A."/>
        </authorList>
    </citation>
    <scope>NUCLEOTIDE SEQUENCE [LARGE SCALE GENOMIC DNA]</scope>
    <source>
        <strain evidence="2">SUG147</strain>
    </source>
</reference>
<comment type="caution">
    <text evidence="2">The sequence shown here is derived from an EMBL/GenBank/DDBJ whole genome shotgun (WGS) entry which is preliminary data.</text>
</comment>
<dbReference type="GO" id="GO:0030976">
    <property type="term" value="F:thiamine pyrophosphate binding"/>
    <property type="evidence" value="ECO:0007669"/>
    <property type="project" value="TreeGrafter"/>
</dbReference>
<sequence>MKKILTAVLAMLMLAAVISGCGKKKKEIIIYASSEDFRIENAQKMFDAKFPEYNIRIEYKSTGDLSSKLYAEGKKTDCDIIMELENSYLEKISDSLAVLKDVDFSVYEDGLVPESRRYVPMYKSGGAVIVNKKMLDEKNLPVPSSYDDLIKPEYKGLISMPNPKSSGTGYIFYLNRVNVLGEEKALEYFDRLKENISGAGFTTSGSGPVNALKMGEAAIALGMTFQAVTEINNGADYEILFFEDGSPYTVYSSAVISGKETDSDIMKVFEYLVSDVIPKDKELFAPEKIYKNVDYTIKNYPTDIKYADMTGVDKISVKESLLDKWKY</sequence>
<evidence type="ECO:0000256" key="1">
    <source>
        <dbReference type="ARBA" id="ARBA00022729"/>
    </source>
</evidence>
<dbReference type="SUPFAM" id="SSF53850">
    <property type="entry name" value="Periplasmic binding protein-like II"/>
    <property type="match status" value="1"/>
</dbReference>
<evidence type="ECO:0000313" key="2">
    <source>
        <dbReference type="EMBL" id="MCI5755067.1"/>
    </source>
</evidence>
<dbReference type="PANTHER" id="PTHR30006:SF2">
    <property type="entry name" value="ABC TRANSPORTER SUBSTRATE-BINDING PROTEIN"/>
    <property type="match status" value="1"/>
</dbReference>
<dbReference type="Pfam" id="PF13343">
    <property type="entry name" value="SBP_bac_6"/>
    <property type="match status" value="1"/>
</dbReference>
<gene>
    <name evidence="2" type="ORF">MR241_02090</name>
</gene>
<dbReference type="Proteomes" id="UP001139365">
    <property type="component" value="Unassembled WGS sequence"/>
</dbReference>
<dbReference type="PANTHER" id="PTHR30006">
    <property type="entry name" value="THIAMINE-BINDING PERIPLASMIC PROTEIN-RELATED"/>
    <property type="match status" value="1"/>
</dbReference>
<dbReference type="PROSITE" id="PS51257">
    <property type="entry name" value="PROKAR_LIPOPROTEIN"/>
    <property type="match status" value="1"/>
</dbReference>
<dbReference type="GO" id="GO:0030975">
    <property type="term" value="F:thiamine binding"/>
    <property type="evidence" value="ECO:0007669"/>
    <property type="project" value="TreeGrafter"/>
</dbReference>
<accession>A0AAE3FFH8</accession>
<dbReference type="EMBL" id="JALEMU010000035">
    <property type="protein sequence ID" value="MCI5755067.1"/>
    <property type="molecule type" value="Genomic_DNA"/>
</dbReference>
<name>A0AAE3FFH8_9BACT</name>
<protein>
    <submittedName>
        <fullName evidence="2">Extracellular solute-binding protein</fullName>
    </submittedName>
</protein>
<proteinExistence type="predicted"/>
<dbReference type="AlphaFoldDB" id="A0AAE3FFH8"/>
<dbReference type="GO" id="GO:0015888">
    <property type="term" value="P:thiamine transport"/>
    <property type="evidence" value="ECO:0007669"/>
    <property type="project" value="TreeGrafter"/>
</dbReference>